<gene>
    <name evidence="5" type="ORF">PARMNEM_LOCUS601</name>
</gene>
<accession>A0AAV1K6R4</accession>
<reference evidence="5 6" key="1">
    <citation type="submission" date="2023-11" db="EMBL/GenBank/DDBJ databases">
        <authorList>
            <person name="Hedman E."/>
            <person name="Englund M."/>
            <person name="Stromberg M."/>
            <person name="Nyberg Akerstrom W."/>
            <person name="Nylinder S."/>
            <person name="Jareborg N."/>
            <person name="Kallberg Y."/>
            <person name="Kronander E."/>
        </authorList>
    </citation>
    <scope>NUCLEOTIDE SEQUENCE [LARGE SCALE GENOMIC DNA]</scope>
</reference>
<feature type="region of interest" description="Disordered" evidence="3">
    <location>
        <begin position="116"/>
        <end position="140"/>
    </location>
</feature>
<dbReference type="InterPro" id="IPR050230">
    <property type="entry name" value="CALM/Myosin/TropC-like"/>
</dbReference>
<keyword evidence="6" id="KW-1185">Reference proteome</keyword>
<dbReference type="Proteomes" id="UP001314205">
    <property type="component" value="Unassembled WGS sequence"/>
</dbReference>
<dbReference type="EMBL" id="CAVLGL010000001">
    <property type="protein sequence ID" value="CAK1578535.1"/>
    <property type="molecule type" value="Genomic_DNA"/>
</dbReference>
<organism evidence="5 6">
    <name type="scientific">Parnassius mnemosyne</name>
    <name type="common">clouded apollo</name>
    <dbReference type="NCBI Taxonomy" id="213953"/>
    <lineage>
        <taxon>Eukaryota</taxon>
        <taxon>Metazoa</taxon>
        <taxon>Ecdysozoa</taxon>
        <taxon>Arthropoda</taxon>
        <taxon>Hexapoda</taxon>
        <taxon>Insecta</taxon>
        <taxon>Pterygota</taxon>
        <taxon>Neoptera</taxon>
        <taxon>Endopterygota</taxon>
        <taxon>Lepidoptera</taxon>
        <taxon>Glossata</taxon>
        <taxon>Ditrysia</taxon>
        <taxon>Papilionoidea</taxon>
        <taxon>Papilionidae</taxon>
        <taxon>Parnassiinae</taxon>
        <taxon>Parnassini</taxon>
        <taxon>Parnassius</taxon>
        <taxon>Driopa</taxon>
    </lineage>
</organism>
<name>A0AAV1K6R4_9NEOP</name>
<dbReference type="InterPro" id="IPR018247">
    <property type="entry name" value="EF_Hand_1_Ca_BS"/>
</dbReference>
<evidence type="ECO:0000256" key="1">
    <source>
        <dbReference type="ARBA" id="ARBA00022737"/>
    </source>
</evidence>
<evidence type="ECO:0000256" key="2">
    <source>
        <dbReference type="ARBA" id="ARBA00022837"/>
    </source>
</evidence>
<dbReference type="SUPFAM" id="SSF47473">
    <property type="entry name" value="EF-hand"/>
    <property type="match status" value="1"/>
</dbReference>
<dbReference type="InterPro" id="IPR011992">
    <property type="entry name" value="EF-hand-dom_pair"/>
</dbReference>
<dbReference type="GO" id="GO:0016460">
    <property type="term" value="C:myosin II complex"/>
    <property type="evidence" value="ECO:0007669"/>
    <property type="project" value="TreeGrafter"/>
</dbReference>
<comment type="caution">
    <text evidence="5">The sequence shown here is derived from an EMBL/GenBank/DDBJ whole genome shotgun (WGS) entry which is preliminary data.</text>
</comment>
<dbReference type="PANTHER" id="PTHR23048">
    <property type="entry name" value="MYOSIN LIGHT CHAIN 1, 3"/>
    <property type="match status" value="1"/>
</dbReference>
<feature type="compositionally biased region" description="Acidic residues" evidence="3">
    <location>
        <begin position="120"/>
        <end position="134"/>
    </location>
</feature>
<dbReference type="PANTHER" id="PTHR23048:SF0">
    <property type="entry name" value="CALMODULIN LIKE 3"/>
    <property type="match status" value="1"/>
</dbReference>
<feature type="domain" description="EF-hand" evidence="4">
    <location>
        <begin position="241"/>
        <end position="276"/>
    </location>
</feature>
<dbReference type="PROSITE" id="PS50222">
    <property type="entry name" value="EF_HAND_2"/>
    <property type="match status" value="2"/>
</dbReference>
<dbReference type="Pfam" id="PF13499">
    <property type="entry name" value="EF-hand_7"/>
    <property type="match status" value="1"/>
</dbReference>
<dbReference type="CDD" id="cd00051">
    <property type="entry name" value="EFh"/>
    <property type="match status" value="1"/>
</dbReference>
<proteinExistence type="predicted"/>
<feature type="domain" description="EF-hand" evidence="4">
    <location>
        <begin position="277"/>
        <end position="312"/>
    </location>
</feature>
<evidence type="ECO:0000313" key="6">
    <source>
        <dbReference type="Proteomes" id="UP001314205"/>
    </source>
</evidence>
<dbReference type="GO" id="GO:0005509">
    <property type="term" value="F:calcium ion binding"/>
    <property type="evidence" value="ECO:0007669"/>
    <property type="project" value="InterPro"/>
</dbReference>
<evidence type="ECO:0000256" key="3">
    <source>
        <dbReference type="SAM" id="MobiDB-lite"/>
    </source>
</evidence>
<keyword evidence="1" id="KW-0677">Repeat</keyword>
<sequence length="335" mass="38456">MENAKIHETTAVIENDKHIAEVNSKTYHEDEIYLDKLSENTKEKENDVTNEVDFVGLEEEYKNISENQEKLSQKDGSESVKTLIDKQEVIDTNTEEVLIGGEDEIIEVKLSQDAVGEQQDAVEEEENVFEEEPPPDPSAPLNLRDSTEALKESFNLRPDQLAEVEQLWDLFQDYTPVYTDLDNFITEKELVYMLKSLLLMTYTSEQLEELIDFCVRPSHSEGHITYEQFLKMVTIRQRDLPIEEELRSALQAMDPDKTGVIDREFFKEVLSKQGNKMSPKLLDKLIKEVDISNDGTISIEDVVGTMSIDLNKDDILLLLASLQPESNEKNEEDIF</sequence>
<keyword evidence="2" id="KW-0106">Calcium</keyword>
<dbReference type="FunFam" id="1.10.238.10:FF:000001">
    <property type="entry name" value="Calmodulin 1"/>
    <property type="match status" value="1"/>
</dbReference>
<protein>
    <recommendedName>
        <fullName evidence="4">EF-hand domain-containing protein</fullName>
    </recommendedName>
</protein>
<evidence type="ECO:0000259" key="4">
    <source>
        <dbReference type="PROSITE" id="PS50222"/>
    </source>
</evidence>
<dbReference type="SMART" id="SM00054">
    <property type="entry name" value="EFh"/>
    <property type="match status" value="2"/>
</dbReference>
<dbReference type="InterPro" id="IPR002048">
    <property type="entry name" value="EF_hand_dom"/>
</dbReference>
<evidence type="ECO:0000313" key="5">
    <source>
        <dbReference type="EMBL" id="CAK1578535.1"/>
    </source>
</evidence>
<dbReference type="PROSITE" id="PS00018">
    <property type="entry name" value="EF_HAND_1"/>
    <property type="match status" value="1"/>
</dbReference>
<dbReference type="AlphaFoldDB" id="A0AAV1K6R4"/>
<dbReference type="Gene3D" id="1.10.238.10">
    <property type="entry name" value="EF-hand"/>
    <property type="match status" value="1"/>
</dbReference>